<dbReference type="InterPro" id="IPR051257">
    <property type="entry name" value="Diverse_CBS-Domain"/>
</dbReference>
<reference evidence="4 5" key="1">
    <citation type="submission" date="2014-04" db="EMBL/GenBank/DDBJ databases">
        <authorList>
            <person name="Bishop-Lilly K.A."/>
            <person name="Broomall S.M."/>
            <person name="Chain P.S."/>
            <person name="Chertkov O."/>
            <person name="Coyne S.R."/>
            <person name="Daligault H.E."/>
            <person name="Davenport K.W."/>
            <person name="Erkkila T."/>
            <person name="Frey K.G."/>
            <person name="Gibbons H.S."/>
            <person name="Gu W."/>
            <person name="Jaissle J."/>
            <person name="Johnson S.L."/>
            <person name="Koroleva G.I."/>
            <person name="Ladner J.T."/>
            <person name="Lo C.-C."/>
            <person name="Minogue T.D."/>
            <person name="Munk C."/>
            <person name="Palacios G.F."/>
            <person name="Redden C.L."/>
            <person name="Rosenzweig C.N."/>
            <person name="Scholz M.B."/>
            <person name="Teshima H."/>
            <person name="Xu Y."/>
        </authorList>
    </citation>
    <scope>NUCLEOTIDE SEQUENCE [LARGE SCALE GENOMIC DNA]</scope>
    <source>
        <strain evidence="4 5">8244</strain>
    </source>
</reference>
<comment type="caution">
    <text evidence="4">The sequence shown here is derived from an EMBL/GenBank/DDBJ whole genome shotgun (WGS) entry which is preliminary data.</text>
</comment>
<dbReference type="PANTHER" id="PTHR43080">
    <property type="entry name" value="CBS DOMAIN-CONTAINING PROTEIN CBSX3, MITOCHONDRIAL"/>
    <property type="match status" value="1"/>
</dbReference>
<dbReference type="OrthoDB" id="9790355at2"/>
<evidence type="ECO:0000256" key="2">
    <source>
        <dbReference type="PROSITE-ProRule" id="PRU00703"/>
    </source>
</evidence>
<protein>
    <submittedName>
        <fullName evidence="4">CBS domain protein</fullName>
    </submittedName>
</protein>
<feature type="domain" description="CBS" evidence="3">
    <location>
        <begin position="7"/>
        <end position="63"/>
    </location>
</feature>
<evidence type="ECO:0000256" key="1">
    <source>
        <dbReference type="ARBA" id="ARBA00023122"/>
    </source>
</evidence>
<sequence>MQAHEMMIKQVYKVKESDTVRSVIERFIEHRISGLPVVNERNEIVSYISDGDIMRYIGKHRDVVVDSIYYVAVFKGDQEAYEERARRLLDLNVMEIGKKKVIKVSWDEEIENIAAILGKKQIKKLPVERNGVLVGIISRGDVIRHSFKSLM</sequence>
<dbReference type="AlphaFoldDB" id="A0A090ZE79"/>
<keyword evidence="1 2" id="KW-0129">CBS domain</keyword>
<dbReference type="RefSeq" id="WP_036623038.1">
    <property type="nucleotide sequence ID" value="NZ_BGML01000003.1"/>
</dbReference>
<keyword evidence="5" id="KW-1185">Reference proteome</keyword>
<accession>A0A090ZE79</accession>
<dbReference type="EMBL" id="JMQA01000026">
    <property type="protein sequence ID" value="KFN08738.1"/>
    <property type="molecule type" value="Genomic_DNA"/>
</dbReference>
<proteinExistence type="predicted"/>
<dbReference type="Gene3D" id="3.10.580.10">
    <property type="entry name" value="CBS-domain"/>
    <property type="match status" value="1"/>
</dbReference>
<name>A0A090ZE79_PAEMA</name>
<organism evidence="4 5">
    <name type="scientific">Paenibacillus macerans</name>
    <name type="common">Bacillus macerans</name>
    <dbReference type="NCBI Taxonomy" id="44252"/>
    <lineage>
        <taxon>Bacteria</taxon>
        <taxon>Bacillati</taxon>
        <taxon>Bacillota</taxon>
        <taxon>Bacilli</taxon>
        <taxon>Bacillales</taxon>
        <taxon>Paenibacillaceae</taxon>
        <taxon>Paenibacillus</taxon>
    </lineage>
</organism>
<dbReference type="HOGENOM" id="CLU_040681_9_0_9"/>
<dbReference type="PROSITE" id="PS51371">
    <property type="entry name" value="CBS"/>
    <property type="match status" value="1"/>
</dbReference>
<dbReference type="InterPro" id="IPR000644">
    <property type="entry name" value="CBS_dom"/>
</dbReference>
<dbReference type="PATRIC" id="fig|44252.3.peg.2838"/>
<dbReference type="SMART" id="SM00116">
    <property type="entry name" value="CBS"/>
    <property type="match status" value="2"/>
</dbReference>
<dbReference type="GeneID" id="77007275"/>
<dbReference type="STRING" id="44252.DJ90_4922"/>
<dbReference type="SUPFAM" id="SSF54631">
    <property type="entry name" value="CBS-domain pair"/>
    <property type="match status" value="1"/>
</dbReference>
<evidence type="ECO:0000259" key="3">
    <source>
        <dbReference type="PROSITE" id="PS51371"/>
    </source>
</evidence>
<dbReference type="PANTHER" id="PTHR43080:SF2">
    <property type="entry name" value="CBS DOMAIN-CONTAINING PROTEIN"/>
    <property type="match status" value="1"/>
</dbReference>
<evidence type="ECO:0000313" key="5">
    <source>
        <dbReference type="Proteomes" id="UP000029278"/>
    </source>
</evidence>
<evidence type="ECO:0000313" key="4">
    <source>
        <dbReference type="EMBL" id="KFN08738.1"/>
    </source>
</evidence>
<dbReference type="Pfam" id="PF00571">
    <property type="entry name" value="CBS"/>
    <property type="match status" value="2"/>
</dbReference>
<gene>
    <name evidence="4" type="ORF">DJ90_4922</name>
</gene>
<dbReference type="InterPro" id="IPR046342">
    <property type="entry name" value="CBS_dom_sf"/>
</dbReference>
<dbReference type="Proteomes" id="UP000029278">
    <property type="component" value="Unassembled WGS sequence"/>
</dbReference>